<organism evidence="2 3">
    <name type="scientific">Brytella acorum</name>
    <dbReference type="NCBI Taxonomy" id="2959299"/>
    <lineage>
        <taxon>Bacteria</taxon>
        <taxon>Pseudomonadati</taxon>
        <taxon>Pseudomonadota</taxon>
        <taxon>Alphaproteobacteria</taxon>
        <taxon>Acetobacterales</taxon>
        <taxon>Acetobacteraceae</taxon>
        <taxon>Brytella</taxon>
    </lineage>
</organism>
<evidence type="ECO:0000313" key="2">
    <source>
        <dbReference type="EMBL" id="CAI9121927.1"/>
    </source>
</evidence>
<comment type="caution">
    <text evidence="2">The sequence shown here is derived from an EMBL/GenBank/DDBJ whole genome shotgun (WGS) entry which is preliminary data.</text>
</comment>
<dbReference type="RefSeq" id="WP_289843807.1">
    <property type="nucleotide sequence ID" value="NZ_CATKSH010000027.1"/>
</dbReference>
<name>A0AA35XXG9_9PROT</name>
<gene>
    <name evidence="2" type="ORF">LMG32879_002783</name>
</gene>
<reference evidence="2" key="1">
    <citation type="submission" date="2023-03" db="EMBL/GenBank/DDBJ databases">
        <authorList>
            <person name="Cleenwerck I."/>
        </authorList>
    </citation>
    <scope>NUCLEOTIDE SEQUENCE</scope>
    <source>
        <strain evidence="2">LMG 32879</strain>
    </source>
</reference>
<proteinExistence type="predicted"/>
<keyword evidence="3" id="KW-1185">Reference proteome</keyword>
<dbReference type="AlphaFoldDB" id="A0AA35XXG9"/>
<sequence>MTRVRLRLGYADPPYVNCAHLYRAQPDYAGEVDHAALVRHLEATYDGWVLHAAATPASIATLAPLVMETGARWMVWVKGFAAFKRNVPVAYAWEPVIIKAARRPVVSRRLVMRDWIQESITLRRGLTGAKPEAVCHWAFELLGARPDDALDDLYPGTGAVTRAWESWRRKFVLPQLSLSPPKRHPEDPPLDMLMPEDL</sequence>
<accession>A0AA35XXG9</accession>
<protein>
    <submittedName>
        <fullName evidence="2">Uncharacterized protein</fullName>
    </submittedName>
</protein>
<evidence type="ECO:0000313" key="3">
    <source>
        <dbReference type="Proteomes" id="UP001176960"/>
    </source>
</evidence>
<feature type="region of interest" description="Disordered" evidence="1">
    <location>
        <begin position="178"/>
        <end position="198"/>
    </location>
</feature>
<dbReference type="EMBL" id="CATKSH010000027">
    <property type="protein sequence ID" value="CAI9121927.1"/>
    <property type="molecule type" value="Genomic_DNA"/>
</dbReference>
<evidence type="ECO:0000256" key="1">
    <source>
        <dbReference type="SAM" id="MobiDB-lite"/>
    </source>
</evidence>
<dbReference type="Proteomes" id="UP001176960">
    <property type="component" value="Unassembled WGS sequence"/>
</dbReference>